<keyword evidence="8" id="KW-1185">Reference proteome</keyword>
<proteinExistence type="predicted"/>
<feature type="transmembrane region" description="Helical" evidence="6">
    <location>
        <begin position="611"/>
        <end position="630"/>
    </location>
</feature>
<keyword evidence="2" id="KW-1003">Cell membrane</keyword>
<feature type="transmembrane region" description="Helical" evidence="6">
    <location>
        <begin position="862"/>
        <end position="884"/>
    </location>
</feature>
<comment type="caution">
    <text evidence="7">The sequence shown here is derived from an EMBL/GenBank/DDBJ whole genome shotgun (WGS) entry which is preliminary data.</text>
</comment>
<evidence type="ECO:0000313" key="7">
    <source>
        <dbReference type="EMBL" id="TBW21097.1"/>
    </source>
</evidence>
<evidence type="ECO:0000256" key="3">
    <source>
        <dbReference type="ARBA" id="ARBA00022692"/>
    </source>
</evidence>
<dbReference type="GO" id="GO:0005886">
    <property type="term" value="C:plasma membrane"/>
    <property type="evidence" value="ECO:0007669"/>
    <property type="project" value="UniProtKB-SubCell"/>
</dbReference>
<dbReference type="PANTHER" id="PTHR39087">
    <property type="entry name" value="UPF0104 MEMBRANE PROTEIN MJ1595"/>
    <property type="match status" value="1"/>
</dbReference>
<evidence type="ECO:0000256" key="6">
    <source>
        <dbReference type="SAM" id="Phobius"/>
    </source>
</evidence>
<gene>
    <name evidence="7" type="ORF">EZJ44_07275</name>
</gene>
<name>A0A4V2KR15_9ACTO</name>
<dbReference type="AlphaFoldDB" id="A0A4V2KR15"/>
<dbReference type="InterPro" id="IPR022791">
    <property type="entry name" value="L-PG_synthase/AglD"/>
</dbReference>
<feature type="transmembrane region" description="Helical" evidence="6">
    <location>
        <begin position="642"/>
        <end position="665"/>
    </location>
</feature>
<feature type="transmembrane region" description="Helical" evidence="6">
    <location>
        <begin position="108"/>
        <end position="128"/>
    </location>
</feature>
<feature type="transmembrane region" description="Helical" evidence="6">
    <location>
        <begin position="677"/>
        <end position="699"/>
    </location>
</feature>
<reference evidence="7 8" key="1">
    <citation type="submission" date="2019-02" db="EMBL/GenBank/DDBJ databases">
        <title>Arcanobacterium bovis sp. nov., isolated from the milk of a cow with mastitis.</title>
        <authorList>
            <person name="Sammra O."/>
            <person name="Foster G."/>
            <person name="Hassan A."/>
            <person name="Alssahen M."/>
            <person name="Laemmler C."/>
            <person name="Borowiak M."/>
            <person name="Malorny B."/>
            <person name="Abdulmawjood A."/>
        </authorList>
    </citation>
    <scope>NUCLEOTIDE SEQUENCE [LARGE SCALE GENOMIC DNA]</scope>
    <source>
        <strain evidence="7 8">C605018/01/1</strain>
    </source>
</reference>
<feature type="transmembrane region" description="Helical" evidence="6">
    <location>
        <begin position="719"/>
        <end position="739"/>
    </location>
</feature>
<feature type="transmembrane region" description="Helical" evidence="6">
    <location>
        <begin position="75"/>
        <end position="101"/>
    </location>
</feature>
<feature type="transmembrane region" description="Helical" evidence="6">
    <location>
        <begin position="802"/>
        <end position="824"/>
    </location>
</feature>
<dbReference type="RefSeq" id="WP_131281830.1">
    <property type="nucleotide sequence ID" value="NZ_JBHSLR010000002.1"/>
</dbReference>
<organism evidence="7 8">
    <name type="scientific">Arcanobacterium bovis</name>
    <dbReference type="NCBI Taxonomy" id="2529275"/>
    <lineage>
        <taxon>Bacteria</taxon>
        <taxon>Bacillati</taxon>
        <taxon>Actinomycetota</taxon>
        <taxon>Actinomycetes</taxon>
        <taxon>Actinomycetales</taxon>
        <taxon>Actinomycetaceae</taxon>
        <taxon>Arcanobacterium</taxon>
    </lineage>
</organism>
<sequence>MNDELSTQTPLGPRRTVVLVDAPQQWVRHPADLVGAIFALLFTVFSGFLAVYAQTTTLAVTSDVRTATSDVIQTVLLVPINVLEGLVSFVLPAFLFGFTLLRRRWRTIGTALLAALIAVGIAQIISMVAERWWPQSVFTSQYVEALTIQSFISLLPYVSVICAFLTVMGSSNRSQIVRIGWWLLGAVLVFSVLQGQQTITGALITVSLGMSAGMFTRWMIGSEPDRATGKSLVDLARRAQIDLVELVRVDELPKDEEIKAWNVITTAPIGYSDLQGLAQLRKFLTSIVSSETAEAANEPNAIHTGTLSNSAAQSTHTAEIDAQHIVSAAETLQAADSISDAPHIDAHSLRESACKNYTYASSNEVSRNYIATDIRGEKFHVLVLDEDQKILGLLEDIWERLRLKLAFRRRPQTLAEAAEQMTLMILSTERAGIAPERFWSTSGNESSILVVNRAISDPALSQETAETVTDAHLDAFWADLLHAHQQGLCHGSIESNHVTVTGQGLQLRAWQSGSINAPDTARRIDLAQTVSMFASVFGVQRAVASLKRSIPLDQIVALAPFLQRTIMPSQTREAFKGNKKYQELRDALQLEVPETSSAEPVALRRFSIKTIVTVTIGVVAVYLLLGSMNFEDVSAAIQEASVVWMVSSFIAGLVTYIGAGITLKAYTPERLPLRDSILVQVAASVVTLVAPAGIGPAALNLRFLQKRGVATTAALATVSLVQLAQLVTTLLLLFVLTLVSGQITSFSAPSAPTLTVIGIVLVVIGTLLLIPKLRAWIWAKIKPSLEQVWPRMVWLGTHPQRILLGLVGSVIMSAAFVLCFGFALKSFGYELPIVTLAVTYLVANSVGSAVPSPGGIGPVEAALTGGLAIAGIPYSVAFSTAVLYRLFTFWGRVPLGWVALRIADRKNII</sequence>
<keyword evidence="3 6" id="KW-0812">Transmembrane</keyword>
<evidence type="ECO:0000313" key="8">
    <source>
        <dbReference type="Proteomes" id="UP000293036"/>
    </source>
</evidence>
<protein>
    <submittedName>
        <fullName evidence="7">Flippase-like domain-containing protein</fullName>
    </submittedName>
</protein>
<evidence type="ECO:0000256" key="5">
    <source>
        <dbReference type="ARBA" id="ARBA00023136"/>
    </source>
</evidence>
<feature type="transmembrane region" description="Helical" evidence="6">
    <location>
        <begin position="751"/>
        <end position="770"/>
    </location>
</feature>
<comment type="subcellular location">
    <subcellularLocation>
        <location evidence="1">Cell membrane</location>
        <topology evidence="1">Multi-pass membrane protein</topology>
    </subcellularLocation>
</comment>
<keyword evidence="4 6" id="KW-1133">Transmembrane helix</keyword>
<dbReference type="OrthoDB" id="5242664at2"/>
<dbReference type="PANTHER" id="PTHR39087:SF2">
    <property type="entry name" value="UPF0104 MEMBRANE PROTEIN MJ1595"/>
    <property type="match status" value="1"/>
</dbReference>
<dbReference type="Pfam" id="PF03706">
    <property type="entry name" value="LPG_synthase_TM"/>
    <property type="match status" value="1"/>
</dbReference>
<feature type="transmembrane region" description="Helical" evidence="6">
    <location>
        <begin position="33"/>
        <end position="55"/>
    </location>
</feature>
<evidence type="ECO:0000256" key="1">
    <source>
        <dbReference type="ARBA" id="ARBA00004651"/>
    </source>
</evidence>
<feature type="transmembrane region" description="Helical" evidence="6">
    <location>
        <begin position="148"/>
        <end position="169"/>
    </location>
</feature>
<feature type="transmembrane region" description="Helical" evidence="6">
    <location>
        <begin position="176"/>
        <end position="193"/>
    </location>
</feature>
<accession>A0A4V2KR15</accession>
<keyword evidence="5 6" id="KW-0472">Membrane</keyword>
<dbReference type="Proteomes" id="UP000293036">
    <property type="component" value="Unassembled WGS sequence"/>
</dbReference>
<evidence type="ECO:0000256" key="2">
    <source>
        <dbReference type="ARBA" id="ARBA00022475"/>
    </source>
</evidence>
<evidence type="ECO:0000256" key="4">
    <source>
        <dbReference type="ARBA" id="ARBA00022989"/>
    </source>
</evidence>
<dbReference type="EMBL" id="SJDT01000005">
    <property type="protein sequence ID" value="TBW21097.1"/>
    <property type="molecule type" value="Genomic_DNA"/>
</dbReference>